<keyword evidence="3" id="KW-1185">Reference proteome</keyword>
<dbReference type="AlphaFoldDB" id="A0AAV6HKC4"/>
<feature type="compositionally biased region" description="Basic and acidic residues" evidence="1">
    <location>
        <begin position="666"/>
        <end position="678"/>
    </location>
</feature>
<protein>
    <submittedName>
        <fullName evidence="2">Uncharacterized protein</fullName>
    </submittedName>
</protein>
<sequence>MNQPTLRGLMDSKPNRKSKKKKEPSIFTSMYGGVLSSTHPKPNKVTPVETKKKNYVPSSKTNKKILPPVKHTVPRYLLPMKSSVRSQTKQFSKDDGEKVPLALDGPAALHQLVKQPLYDEPHSEVARECLSPHLIRHFPAESFAFLEQLSQMQRITVKKILKMKYITNLELLQKFKTITDWVTIASRDVVLPAVYLYQAITKDLYKKYTQKDLQHKWLCLGDGGMSRAVNHEGVVSAANMFNALVCMTRTNRKQPEDSDESCLAYSGQSTPSDSSVAIHRKGSLLFCSRIHFNASKLVQHIYRMLLNSHLGSIYISQSWWAMMTPDLAAKRNLEFLSDLLFNFIVYAVKNLLESFLGLPHKVPCSSSMEWTLRSRPGVSSNVLSEEEAALEALSEVLISRVADTLSPISETQQRAKDLTSEDSAAEADQEEPIVYDDHLEEFMSSLHMSGTPSASRSPCTSEGLDSVTTLSTQSLETDSGLLMLCKNENGSVYQHPTYPVSEGRDCDERSHTVVSKQTSLSEFCLDHNSVSGNSAQSLSSCTSMCVPPGCTTAEPNLSSAETVELTEGSDYGHPPEESSQAPCELSSLTGPSICCASDELPGRACSSGDPSHSNSTSHSSQASPTSDSDALDAVAEDTQSIGSQDISTKQLSSDHSLRAHQQKSSESMKDTADMQEKRLKCENGLYKGTKTKIGPEGVMELSTDNRRFHRSKAVSRFFCFKCREESYEDENSSHEQ</sequence>
<accession>A0AAV6HKC4</accession>
<evidence type="ECO:0000256" key="1">
    <source>
        <dbReference type="SAM" id="MobiDB-lite"/>
    </source>
</evidence>
<reference evidence="2 3" key="1">
    <citation type="submission" date="2020-10" db="EMBL/GenBank/DDBJ databases">
        <title>Chromosome-scale genome assembly of the Allis shad, Alosa alosa.</title>
        <authorList>
            <person name="Margot Z."/>
            <person name="Christophe K."/>
            <person name="Cabau C."/>
            <person name="Louis A."/>
            <person name="Berthelot C."/>
            <person name="Parey E."/>
            <person name="Roest Crollius H."/>
            <person name="Montfort J."/>
            <person name="Robinson-Rechavi M."/>
            <person name="Bucao C."/>
            <person name="Bouchez O."/>
            <person name="Gislard M."/>
            <person name="Lluch J."/>
            <person name="Milhes M."/>
            <person name="Lampietro C."/>
            <person name="Lopez Roques C."/>
            <person name="Donnadieu C."/>
            <person name="Braasch I."/>
            <person name="Desvignes T."/>
            <person name="Postlethwait J."/>
            <person name="Bobe J."/>
            <person name="Guiguen Y."/>
        </authorList>
    </citation>
    <scope>NUCLEOTIDE SEQUENCE [LARGE SCALE GENOMIC DNA]</scope>
    <source>
        <strain evidence="2">M-15738</strain>
        <tissue evidence="2">Blood</tissue>
    </source>
</reference>
<gene>
    <name evidence="2" type="ORF">AALO_G00009030</name>
</gene>
<dbReference type="Proteomes" id="UP000823561">
    <property type="component" value="Chromosome 1"/>
</dbReference>
<feature type="region of interest" description="Disordered" evidence="1">
    <location>
        <begin position="559"/>
        <end position="585"/>
    </location>
</feature>
<feature type="compositionally biased region" description="Polar residues" evidence="1">
    <location>
        <begin position="637"/>
        <end position="654"/>
    </location>
</feature>
<comment type="caution">
    <text evidence="2">The sequence shown here is derived from an EMBL/GenBank/DDBJ whole genome shotgun (WGS) entry which is preliminary data.</text>
</comment>
<proteinExistence type="predicted"/>
<feature type="compositionally biased region" description="Low complexity" evidence="1">
    <location>
        <begin position="606"/>
        <end position="628"/>
    </location>
</feature>
<evidence type="ECO:0000313" key="2">
    <source>
        <dbReference type="EMBL" id="KAG5285922.1"/>
    </source>
</evidence>
<feature type="region of interest" description="Disordered" evidence="1">
    <location>
        <begin position="1"/>
        <end position="65"/>
    </location>
</feature>
<evidence type="ECO:0000313" key="3">
    <source>
        <dbReference type="Proteomes" id="UP000823561"/>
    </source>
</evidence>
<dbReference type="EMBL" id="JADWDJ010000001">
    <property type="protein sequence ID" value="KAG5285922.1"/>
    <property type="molecule type" value="Genomic_DNA"/>
</dbReference>
<organism evidence="2 3">
    <name type="scientific">Alosa alosa</name>
    <name type="common">allis shad</name>
    <dbReference type="NCBI Taxonomy" id="278164"/>
    <lineage>
        <taxon>Eukaryota</taxon>
        <taxon>Metazoa</taxon>
        <taxon>Chordata</taxon>
        <taxon>Craniata</taxon>
        <taxon>Vertebrata</taxon>
        <taxon>Euteleostomi</taxon>
        <taxon>Actinopterygii</taxon>
        <taxon>Neopterygii</taxon>
        <taxon>Teleostei</taxon>
        <taxon>Clupei</taxon>
        <taxon>Clupeiformes</taxon>
        <taxon>Clupeoidei</taxon>
        <taxon>Clupeidae</taxon>
        <taxon>Alosa</taxon>
    </lineage>
</organism>
<name>A0AAV6HKC4_9TELE</name>
<feature type="region of interest" description="Disordered" evidence="1">
    <location>
        <begin position="605"/>
        <end position="678"/>
    </location>
</feature>